<accession>A0AAJ2NMJ6</accession>
<dbReference type="RefSeq" id="WP_323465653.1">
    <property type="nucleotide sequence ID" value="NZ_CP144224.1"/>
</dbReference>
<dbReference type="Proteomes" id="UP001285636">
    <property type="component" value="Unassembled WGS sequence"/>
</dbReference>
<evidence type="ECO:0000313" key="1">
    <source>
        <dbReference type="EMBL" id="MDV2883805.1"/>
    </source>
</evidence>
<dbReference type="AlphaFoldDB" id="A0AAJ2NMJ6"/>
<dbReference type="EMBL" id="JAWJAY010000001">
    <property type="protein sequence ID" value="MDV2883805.1"/>
    <property type="molecule type" value="Genomic_DNA"/>
</dbReference>
<comment type="caution">
    <text evidence="1">The sequence shown here is derived from an EMBL/GenBank/DDBJ whole genome shotgun (WGS) entry which is preliminary data.</text>
</comment>
<name>A0AAJ2NMJ6_ALKPS</name>
<proteinExistence type="predicted"/>
<evidence type="ECO:0000313" key="2">
    <source>
        <dbReference type="Proteomes" id="UP001285636"/>
    </source>
</evidence>
<reference evidence="1" key="1">
    <citation type="submission" date="2023-10" db="EMBL/GenBank/DDBJ databases">
        <title>Screening of Alkalihalophilus pseudofirmusBZ-TG-HK211 and Its Alleviation of Salt Stress on Rapeseed Growth.</title>
        <authorList>
            <person name="Zhao B."/>
            <person name="Guo T."/>
        </authorList>
    </citation>
    <scope>NUCLEOTIDE SEQUENCE</scope>
    <source>
        <strain evidence="1">BZ-TG-HK211</strain>
    </source>
</reference>
<protein>
    <submittedName>
        <fullName evidence="1">Uncharacterized protein</fullName>
    </submittedName>
</protein>
<organism evidence="1 2">
    <name type="scientific">Alkalihalophilus pseudofirmus</name>
    <name type="common">Bacillus pseudofirmus</name>
    <dbReference type="NCBI Taxonomy" id="79885"/>
    <lineage>
        <taxon>Bacteria</taxon>
        <taxon>Bacillati</taxon>
        <taxon>Bacillota</taxon>
        <taxon>Bacilli</taxon>
        <taxon>Bacillales</taxon>
        <taxon>Bacillaceae</taxon>
        <taxon>Alkalihalophilus</taxon>
    </lineage>
</organism>
<gene>
    <name evidence="1" type="ORF">RYX45_01335</name>
</gene>
<sequence>MDKTKGTQQLEAALIKYLKQYRKESGSPVAVTSNWEQGQILIQVGGK</sequence>